<sequence>MCLSQFDVETAFLNGYLEEDIFMKQPEGYDDGTGRVCHLKRSLYGLKQAPRCFNIRFVQYLKQNLKFKQSDADPCLFVRKTESSMIMIALYVDDGLVASTDKKSLDAFLDELRMEFKITTKSASYFLGLEIEQREDTIKISQKAYTKKILEKFGMNGCRSISTPMVKDGKIEENQAKVSDFPYRQIIGALMYLMVGTRPDISYALGVVSRSLENPSATDILRVKRILRYLKGSIELGISYTSGYKSGILESFSDADHGNDESTARSTTGVVAVYAGGAISWISQRQCSVAISTTEAEVVAASEGAREIIWLKRLFEDLIDLQSTPVLFVDNEAAIRLSQNPEFHRRTKHIRIRHFFVRELVTSGEIKVEKISTQDQTADILTKPLHKPRHEILCKKLGLLIDP</sequence>
<keyword evidence="3" id="KW-1185">Reference proteome</keyword>
<dbReference type="Proteomes" id="UP001307889">
    <property type="component" value="Chromosome 12"/>
</dbReference>
<reference evidence="2 3" key="1">
    <citation type="submission" date="2023-09" db="EMBL/GenBank/DDBJ databases">
        <title>Nesidiocoris tenuis whole genome shotgun sequence.</title>
        <authorList>
            <person name="Shibata T."/>
            <person name="Shimoda M."/>
            <person name="Kobayashi T."/>
            <person name="Uehara T."/>
        </authorList>
    </citation>
    <scope>NUCLEOTIDE SEQUENCE [LARGE SCALE GENOMIC DNA]</scope>
    <source>
        <strain evidence="2 3">Japan</strain>
    </source>
</reference>
<dbReference type="InterPro" id="IPR043502">
    <property type="entry name" value="DNA/RNA_pol_sf"/>
</dbReference>
<feature type="domain" description="Reverse transcriptase Ty1/copia-type" evidence="1">
    <location>
        <begin position="4"/>
        <end position="167"/>
    </location>
</feature>
<keyword evidence="2" id="KW-0548">Nucleotidyltransferase</keyword>
<evidence type="ECO:0000313" key="3">
    <source>
        <dbReference type="Proteomes" id="UP001307889"/>
    </source>
</evidence>
<dbReference type="Pfam" id="PF07727">
    <property type="entry name" value="RVT_2"/>
    <property type="match status" value="1"/>
</dbReference>
<dbReference type="InterPro" id="IPR013103">
    <property type="entry name" value="RVT_2"/>
</dbReference>
<organism evidence="2 3">
    <name type="scientific">Nesidiocoris tenuis</name>
    <dbReference type="NCBI Taxonomy" id="355587"/>
    <lineage>
        <taxon>Eukaryota</taxon>
        <taxon>Metazoa</taxon>
        <taxon>Ecdysozoa</taxon>
        <taxon>Arthropoda</taxon>
        <taxon>Hexapoda</taxon>
        <taxon>Insecta</taxon>
        <taxon>Pterygota</taxon>
        <taxon>Neoptera</taxon>
        <taxon>Paraneoptera</taxon>
        <taxon>Hemiptera</taxon>
        <taxon>Heteroptera</taxon>
        <taxon>Panheteroptera</taxon>
        <taxon>Cimicomorpha</taxon>
        <taxon>Miridae</taxon>
        <taxon>Dicyphina</taxon>
        <taxon>Nesidiocoris</taxon>
    </lineage>
</organism>
<name>A0ABN7BA03_9HEMI</name>
<dbReference type="CDD" id="cd09272">
    <property type="entry name" value="RNase_HI_RT_Ty1"/>
    <property type="match status" value="1"/>
</dbReference>
<dbReference type="EMBL" id="AP028920">
    <property type="protein sequence ID" value="BET01094.1"/>
    <property type="molecule type" value="Genomic_DNA"/>
</dbReference>
<gene>
    <name evidence="2" type="ORF">NTJ_13910</name>
</gene>
<dbReference type="GO" id="GO:0003964">
    <property type="term" value="F:RNA-directed DNA polymerase activity"/>
    <property type="evidence" value="ECO:0007669"/>
    <property type="project" value="UniProtKB-KW"/>
</dbReference>
<keyword evidence="2" id="KW-0808">Transferase</keyword>
<protein>
    <submittedName>
        <fullName evidence="2">Reverse transcriptase (RNA-dependent DNA polymerase)</fullName>
    </submittedName>
</protein>
<evidence type="ECO:0000259" key="1">
    <source>
        <dbReference type="Pfam" id="PF07727"/>
    </source>
</evidence>
<accession>A0ABN7BA03</accession>
<evidence type="ECO:0000313" key="2">
    <source>
        <dbReference type="EMBL" id="BET01094.1"/>
    </source>
</evidence>
<proteinExistence type="predicted"/>
<dbReference type="SUPFAM" id="SSF56672">
    <property type="entry name" value="DNA/RNA polymerases"/>
    <property type="match status" value="1"/>
</dbReference>
<keyword evidence="2" id="KW-0695">RNA-directed DNA polymerase</keyword>
<dbReference type="PANTHER" id="PTHR11439">
    <property type="entry name" value="GAG-POL-RELATED RETROTRANSPOSON"/>
    <property type="match status" value="1"/>
</dbReference>